<keyword evidence="3" id="KW-1185">Reference proteome</keyword>
<sequence>MTASVPSIPAATPVNVIHAAPVAPKPSTKLNYNSQSLQPKKIPRRSQPIINWFQRKLAGTVKAKRDSASQTGMRNLAIPGRPTNRITSSPLPSTVPAHVNRQQGRFDTAPGGRRNTISLNGDDDLRDSSISDSGSSDDESLARGSAWTPSRLEADEDASVRPLPPSSPPSPSPSRSSSSYLSDPRTFKSIAASTKPTTLLSVDVHGGMAHIAEAPLTPNTQVTRFPHVRTSSTSTTPILSSGASITFSALPPSPQSSSRPSSTTTAPQNSMNSVQAPLHTTHHPRNNPRPSSPPLDNASMLTLASSAYAIPGLRVGMGTPIGWSSAPPSAVGGGADSVSQFDGAYADAESQNDEEPLDDRDVDASLRALRPRSTRRGSWESEVSRWSARIQPSLVRERSVWTTNSVRTGALGTDQVHGPEKLDEAGNSPVVEGRPIAEDISSPTTAPSEAADAPTSPHLTSLPATKQASTPQEKLSSETVAQVEKPGVEKTPEPVVYLPKTGKTFAVTVDGSKEASEEIKDQYADTAGVQ</sequence>
<accession>A0ABQ8V526</accession>
<evidence type="ECO:0000313" key="2">
    <source>
        <dbReference type="EMBL" id="KAJ4473519.1"/>
    </source>
</evidence>
<dbReference type="EMBL" id="JANVFT010000080">
    <property type="protein sequence ID" value="KAJ4473519.1"/>
    <property type="molecule type" value="Genomic_DNA"/>
</dbReference>
<feature type="compositionally biased region" description="Pro residues" evidence="1">
    <location>
        <begin position="162"/>
        <end position="172"/>
    </location>
</feature>
<organism evidence="2 3">
    <name type="scientific">Lentinula lateritia</name>
    <dbReference type="NCBI Taxonomy" id="40482"/>
    <lineage>
        <taxon>Eukaryota</taxon>
        <taxon>Fungi</taxon>
        <taxon>Dikarya</taxon>
        <taxon>Basidiomycota</taxon>
        <taxon>Agaricomycotina</taxon>
        <taxon>Agaricomycetes</taxon>
        <taxon>Agaricomycetidae</taxon>
        <taxon>Agaricales</taxon>
        <taxon>Marasmiineae</taxon>
        <taxon>Omphalotaceae</taxon>
        <taxon>Lentinula</taxon>
    </lineage>
</organism>
<name>A0ABQ8V526_9AGAR</name>
<feature type="compositionally biased region" description="Polar residues" evidence="1">
    <location>
        <begin position="237"/>
        <end position="247"/>
    </location>
</feature>
<feature type="region of interest" description="Disordered" evidence="1">
    <location>
        <begin position="228"/>
        <end position="298"/>
    </location>
</feature>
<protein>
    <submittedName>
        <fullName evidence="2">Uncharacterized protein</fullName>
    </submittedName>
</protein>
<feature type="compositionally biased region" description="Low complexity" evidence="1">
    <location>
        <begin position="255"/>
        <end position="268"/>
    </location>
</feature>
<comment type="caution">
    <text evidence="2">The sequence shown here is derived from an EMBL/GenBank/DDBJ whole genome shotgun (WGS) entry which is preliminary data.</text>
</comment>
<evidence type="ECO:0000256" key="1">
    <source>
        <dbReference type="SAM" id="MobiDB-lite"/>
    </source>
</evidence>
<feature type="region of interest" description="Disordered" evidence="1">
    <location>
        <begin position="409"/>
        <end position="495"/>
    </location>
</feature>
<reference evidence="2" key="1">
    <citation type="submission" date="2022-08" db="EMBL/GenBank/DDBJ databases">
        <title>A Global Phylogenomic Analysis of the Shiitake Genus Lentinula.</title>
        <authorList>
            <consortium name="DOE Joint Genome Institute"/>
            <person name="Sierra-Patev S."/>
            <person name="Min B."/>
            <person name="Naranjo-Ortiz M."/>
            <person name="Looney B."/>
            <person name="Konkel Z."/>
            <person name="Slot J.C."/>
            <person name="Sakamoto Y."/>
            <person name="Steenwyk J.L."/>
            <person name="Rokas A."/>
            <person name="Carro J."/>
            <person name="Camarero S."/>
            <person name="Ferreira P."/>
            <person name="Molpeceres G."/>
            <person name="Ruiz-Duenas F.J."/>
            <person name="Serrano A."/>
            <person name="Henrissat B."/>
            <person name="Drula E."/>
            <person name="Hughes K.W."/>
            <person name="Mata J.L."/>
            <person name="Ishikawa N.K."/>
            <person name="Vargas-Isla R."/>
            <person name="Ushijima S."/>
            <person name="Smith C.A."/>
            <person name="Ahrendt S."/>
            <person name="Andreopoulos W."/>
            <person name="He G."/>
            <person name="Labutti K."/>
            <person name="Lipzen A."/>
            <person name="Ng V."/>
            <person name="Riley R."/>
            <person name="Sandor L."/>
            <person name="Barry K."/>
            <person name="Martinez A.T."/>
            <person name="Xiao Y."/>
            <person name="Gibbons J.G."/>
            <person name="Terashima K."/>
            <person name="Grigoriev I.V."/>
            <person name="Hibbett D.S."/>
        </authorList>
    </citation>
    <scope>NUCLEOTIDE SEQUENCE</scope>
    <source>
        <strain evidence="2">RHP3577 ss4</strain>
    </source>
</reference>
<feature type="compositionally biased region" description="Polar residues" evidence="1">
    <location>
        <begin position="457"/>
        <end position="480"/>
    </location>
</feature>
<dbReference type="Proteomes" id="UP001150217">
    <property type="component" value="Unassembled WGS sequence"/>
</dbReference>
<gene>
    <name evidence="2" type="ORF">C8R41DRAFT_870249</name>
</gene>
<evidence type="ECO:0000313" key="3">
    <source>
        <dbReference type="Proteomes" id="UP001150217"/>
    </source>
</evidence>
<feature type="compositionally biased region" description="Low complexity" evidence="1">
    <location>
        <begin position="173"/>
        <end position="183"/>
    </location>
</feature>
<proteinExistence type="predicted"/>
<feature type="region of interest" description="Disordered" evidence="1">
    <location>
        <begin position="61"/>
        <end position="183"/>
    </location>
</feature>